<feature type="region of interest" description="Disordered" evidence="1">
    <location>
        <begin position="26"/>
        <end position="48"/>
    </location>
</feature>
<protein>
    <submittedName>
        <fullName evidence="2">Uncharacterized protein</fullName>
    </submittedName>
</protein>
<dbReference type="EMBL" id="JAWDGP010001627">
    <property type="protein sequence ID" value="KAK3789839.1"/>
    <property type="molecule type" value="Genomic_DNA"/>
</dbReference>
<keyword evidence="3" id="KW-1185">Reference proteome</keyword>
<dbReference type="Proteomes" id="UP001283361">
    <property type="component" value="Unassembled WGS sequence"/>
</dbReference>
<evidence type="ECO:0000313" key="2">
    <source>
        <dbReference type="EMBL" id="KAK3789839.1"/>
    </source>
</evidence>
<sequence>MHGYELALKPARCARSKSFEALNTTKEATRQAEVKGLGTQGPDGPSLMNSLPGWVDPVILARIATGAMISSGRLSSELPS</sequence>
<evidence type="ECO:0000256" key="1">
    <source>
        <dbReference type="SAM" id="MobiDB-lite"/>
    </source>
</evidence>
<name>A0AAE1E0K7_9GAST</name>
<evidence type="ECO:0000313" key="3">
    <source>
        <dbReference type="Proteomes" id="UP001283361"/>
    </source>
</evidence>
<comment type="caution">
    <text evidence="2">The sequence shown here is derived from an EMBL/GenBank/DDBJ whole genome shotgun (WGS) entry which is preliminary data.</text>
</comment>
<dbReference type="AlphaFoldDB" id="A0AAE1E0K7"/>
<organism evidence="2 3">
    <name type="scientific">Elysia crispata</name>
    <name type="common">lettuce slug</name>
    <dbReference type="NCBI Taxonomy" id="231223"/>
    <lineage>
        <taxon>Eukaryota</taxon>
        <taxon>Metazoa</taxon>
        <taxon>Spiralia</taxon>
        <taxon>Lophotrochozoa</taxon>
        <taxon>Mollusca</taxon>
        <taxon>Gastropoda</taxon>
        <taxon>Heterobranchia</taxon>
        <taxon>Euthyneura</taxon>
        <taxon>Panpulmonata</taxon>
        <taxon>Sacoglossa</taxon>
        <taxon>Placobranchoidea</taxon>
        <taxon>Plakobranchidae</taxon>
        <taxon>Elysia</taxon>
    </lineage>
</organism>
<proteinExistence type="predicted"/>
<gene>
    <name evidence="2" type="ORF">RRG08_055125</name>
</gene>
<reference evidence="2" key="1">
    <citation type="journal article" date="2023" name="G3 (Bethesda)">
        <title>A reference genome for the long-term kleptoplast-retaining sea slug Elysia crispata morphotype clarki.</title>
        <authorList>
            <person name="Eastman K.E."/>
            <person name="Pendleton A.L."/>
            <person name="Shaikh M.A."/>
            <person name="Suttiyut T."/>
            <person name="Ogas R."/>
            <person name="Tomko P."/>
            <person name="Gavelis G."/>
            <person name="Widhalm J.R."/>
            <person name="Wisecaver J.H."/>
        </authorList>
    </citation>
    <scope>NUCLEOTIDE SEQUENCE</scope>
    <source>
        <strain evidence="2">ECLA1</strain>
    </source>
</reference>
<accession>A0AAE1E0K7</accession>